<feature type="compositionally biased region" description="Basic residues" evidence="1">
    <location>
        <begin position="83"/>
        <end position="93"/>
    </location>
</feature>
<feature type="non-terminal residue" evidence="2">
    <location>
        <position position="333"/>
    </location>
</feature>
<feature type="compositionally biased region" description="Basic residues" evidence="1">
    <location>
        <begin position="1"/>
        <end position="10"/>
    </location>
</feature>
<reference evidence="2" key="1">
    <citation type="submission" date="2020-02" db="EMBL/GenBank/DDBJ databases">
        <authorList>
            <person name="Meier V. D."/>
        </authorList>
    </citation>
    <scope>NUCLEOTIDE SEQUENCE</scope>
    <source>
        <strain evidence="2">AVDCRST_MAG59</strain>
    </source>
</reference>
<dbReference type="EMBL" id="CADCWF010000351">
    <property type="protein sequence ID" value="CAA9582024.1"/>
    <property type="molecule type" value="Genomic_DNA"/>
</dbReference>
<feature type="region of interest" description="Disordered" evidence="1">
    <location>
        <begin position="296"/>
        <end position="333"/>
    </location>
</feature>
<proteinExistence type="predicted"/>
<feature type="compositionally biased region" description="Basic residues" evidence="1">
    <location>
        <begin position="208"/>
        <end position="218"/>
    </location>
</feature>
<feature type="non-terminal residue" evidence="2">
    <location>
        <position position="1"/>
    </location>
</feature>
<feature type="compositionally biased region" description="Basic and acidic residues" evidence="1">
    <location>
        <begin position="136"/>
        <end position="157"/>
    </location>
</feature>
<dbReference type="EC" id="1.1.1.18" evidence="2"/>
<feature type="region of interest" description="Disordered" evidence="1">
    <location>
        <begin position="72"/>
        <end position="94"/>
    </location>
</feature>
<sequence>DGRGRVRHHRAGADGRVPRVAAARAGQRREVGGSDRGPGASPAPTRFGTGTLSVGRRCRCLVRDAHRRCGRCRLAGQPPPRPHPARGRSRQGHLCREAVGRLGRAGTRGRGRCAAVRRPVPDRLPAAVRPGLRPRPRADRGRRNRQGRDDPGVDLRSDAAGGVPADQRWSLLGPCDPRFRRGAVPDRRGSLGGFRRRVDRGRTAADRVRRHRPRHRHAPVRERRARGCPELLARPGRVRHPSRGPRLARQGRHRGGREIPDPSLPGRRRFPGAARPVRRAFRRCLPRRVAGVCRCPQGRPGSFPELGRRAAGGRDCRRRDPESARRAVDRARV</sequence>
<organism evidence="2">
    <name type="scientific">uncultured Thermomicrobiales bacterium</name>
    <dbReference type="NCBI Taxonomy" id="1645740"/>
    <lineage>
        <taxon>Bacteria</taxon>
        <taxon>Pseudomonadati</taxon>
        <taxon>Thermomicrobiota</taxon>
        <taxon>Thermomicrobia</taxon>
        <taxon>Thermomicrobiales</taxon>
        <taxon>environmental samples</taxon>
    </lineage>
</organism>
<feature type="compositionally biased region" description="Basic and acidic residues" evidence="1">
    <location>
        <begin position="306"/>
        <end position="333"/>
    </location>
</feature>
<protein>
    <submittedName>
        <fullName evidence="2">Myo-inositol 2-dehydrogenase</fullName>
        <ecNumber evidence="2">1.1.1.18</ecNumber>
    </submittedName>
</protein>
<feature type="region of interest" description="Disordered" evidence="1">
    <location>
        <begin position="1"/>
        <end position="51"/>
    </location>
</feature>
<keyword evidence="2" id="KW-0560">Oxidoreductase</keyword>
<name>A0A6J4VL85_9BACT</name>
<feature type="region of interest" description="Disordered" evidence="1">
    <location>
        <begin position="106"/>
        <end position="169"/>
    </location>
</feature>
<feature type="region of interest" description="Disordered" evidence="1">
    <location>
        <begin position="200"/>
        <end position="274"/>
    </location>
</feature>
<dbReference type="GO" id="GO:0050112">
    <property type="term" value="F:inositol 2-dehydrogenase (NAD+) activity"/>
    <property type="evidence" value="ECO:0007669"/>
    <property type="project" value="UniProtKB-EC"/>
</dbReference>
<evidence type="ECO:0000313" key="2">
    <source>
        <dbReference type="EMBL" id="CAA9582024.1"/>
    </source>
</evidence>
<dbReference type="AlphaFoldDB" id="A0A6J4VL85"/>
<evidence type="ECO:0000256" key="1">
    <source>
        <dbReference type="SAM" id="MobiDB-lite"/>
    </source>
</evidence>
<gene>
    <name evidence="2" type="ORF">AVDCRST_MAG59-4918</name>
</gene>
<accession>A0A6J4VL85</accession>